<feature type="domain" description="Cytochrome C Planctomycete-type" evidence="5">
    <location>
        <begin position="45"/>
        <end position="106"/>
    </location>
</feature>
<evidence type="ECO:0000259" key="5">
    <source>
        <dbReference type="Pfam" id="PF07635"/>
    </source>
</evidence>
<dbReference type="Pfam" id="PF07587">
    <property type="entry name" value="PSD1"/>
    <property type="match status" value="1"/>
</dbReference>
<dbReference type="InterPro" id="IPR022655">
    <property type="entry name" value="DUF1553"/>
</dbReference>
<evidence type="ECO:0000313" key="6">
    <source>
        <dbReference type="EMBL" id="QDU43467.1"/>
    </source>
</evidence>
<dbReference type="Pfam" id="PF07583">
    <property type="entry name" value="PSCyt2"/>
    <property type="match status" value="1"/>
</dbReference>
<dbReference type="EMBL" id="CP036276">
    <property type="protein sequence ID" value="QDU43467.1"/>
    <property type="molecule type" value="Genomic_DNA"/>
</dbReference>
<evidence type="ECO:0000259" key="3">
    <source>
        <dbReference type="Pfam" id="PF07583"/>
    </source>
</evidence>
<dbReference type="GO" id="GO:0020037">
    <property type="term" value="F:heme binding"/>
    <property type="evidence" value="ECO:0007669"/>
    <property type="project" value="InterPro"/>
</dbReference>
<feature type="chain" id="PRO_5022105478" evidence="2">
    <location>
        <begin position="24"/>
        <end position="819"/>
    </location>
</feature>
<feature type="compositionally biased region" description="Polar residues" evidence="1">
    <location>
        <begin position="411"/>
        <end position="421"/>
    </location>
</feature>
<organism evidence="6 7">
    <name type="scientific">Symmachiella dynata</name>
    <dbReference type="NCBI Taxonomy" id="2527995"/>
    <lineage>
        <taxon>Bacteria</taxon>
        <taxon>Pseudomonadati</taxon>
        <taxon>Planctomycetota</taxon>
        <taxon>Planctomycetia</taxon>
        <taxon>Planctomycetales</taxon>
        <taxon>Planctomycetaceae</taxon>
        <taxon>Symmachiella</taxon>
    </lineage>
</organism>
<sequence length="819" mass="91940" precursor="true">MAMRRSVGLLSLLICCAAVPLCAAEPPPRKIDFNRDIRPILSDTCFACHGPDGESRETDLRFDHKESAFGELSDGSFAIVPGQSAESQLIERITSDDDALRMPPEDSNKKLTADQIELLKQWIDDGAAWDEHWALVPPQRSQPPTVTSPNLPRNAIDQFILARLDAEGLSPSPQADRVTLIRRLSFDLIGLPPTVAEVEAFVNDNRPDAYERLVDQLLASPHFGERLAVYWLDLVRYADTVGYHGDQTRSVSAYRDYVIDAFNANRSYDQFTIEQLAGDLLPNASREQKVAAGYNMLGMTTIEGGAQAKEYLAKYAADRVRTTSVVWMGATLGCAECHDHKFDPYTARDFYSFASFFADIQQKGVANPAANLLLPTEKQQQQLTELETQLAAAQATYDELEAEHKKVAENQPASSASPTETESGEEPAVDEELKQRLTAAKSELANAKRLHKRLLSTIRKTISPVSGEPRAMRVLARGDWMDEAGEIVQPAIPAALGALPPMERRATRLDLAQWLVSREQPQTARVFVNRLWKLYFGRGLSSVLDDLGSQGERPSHPELLDWLAVEFMESGWDIKHMIRLIVTSSTYRQSSLDNNELRTRDAQNRLLARQSRFRIEAEFVRDTALEISGLLVKDIGGEPVRPYQPAGYYGYLNFPKRTYQPHNSDLQYRRGVYMHWQRTFLHPMLLAFDGPSREECTAERPISNTPLAALTLLNDPSFVEASRAFAQRILNEGGTTDDEQLSWAWRQAVSRTPDDRELELLRKLLDKHRQSYANDHEAAEKLMGIGLHTTPPDSDLIELAAWTSVARTIINLNETITRN</sequence>
<keyword evidence="7" id="KW-1185">Reference proteome</keyword>
<dbReference type="RefSeq" id="WP_145375569.1">
    <property type="nucleotide sequence ID" value="NZ_CP036276.1"/>
</dbReference>
<name>A0A517ZLY2_9PLAN</name>
<dbReference type="PANTHER" id="PTHR35889:SF3">
    <property type="entry name" value="F-BOX DOMAIN-CONTAINING PROTEIN"/>
    <property type="match status" value="1"/>
</dbReference>
<dbReference type="InterPro" id="IPR011444">
    <property type="entry name" value="DUF1549"/>
</dbReference>
<reference evidence="6 7" key="1">
    <citation type="submission" date="2019-02" db="EMBL/GenBank/DDBJ databases">
        <title>Deep-cultivation of Planctomycetes and their phenomic and genomic characterization uncovers novel biology.</title>
        <authorList>
            <person name="Wiegand S."/>
            <person name="Jogler M."/>
            <person name="Boedeker C."/>
            <person name="Pinto D."/>
            <person name="Vollmers J."/>
            <person name="Rivas-Marin E."/>
            <person name="Kohn T."/>
            <person name="Peeters S.H."/>
            <person name="Heuer A."/>
            <person name="Rast P."/>
            <person name="Oberbeckmann S."/>
            <person name="Bunk B."/>
            <person name="Jeske O."/>
            <person name="Meyerdierks A."/>
            <person name="Storesund J.E."/>
            <person name="Kallscheuer N."/>
            <person name="Luecker S."/>
            <person name="Lage O.M."/>
            <person name="Pohl T."/>
            <person name="Merkel B.J."/>
            <person name="Hornburger P."/>
            <person name="Mueller R.-W."/>
            <person name="Bruemmer F."/>
            <person name="Labrenz M."/>
            <person name="Spormann A.M."/>
            <person name="Op den Camp H."/>
            <person name="Overmann J."/>
            <person name="Amann R."/>
            <person name="Jetten M.S.M."/>
            <person name="Mascher T."/>
            <person name="Medema M.H."/>
            <person name="Devos D.P."/>
            <person name="Kaster A.-K."/>
            <person name="Ovreas L."/>
            <person name="Rohde M."/>
            <person name="Galperin M.Y."/>
            <person name="Jogler C."/>
        </authorList>
    </citation>
    <scope>NUCLEOTIDE SEQUENCE [LARGE SCALE GENOMIC DNA]</scope>
    <source>
        <strain evidence="6 7">Mal52</strain>
    </source>
</reference>
<feature type="signal peptide" evidence="2">
    <location>
        <begin position="1"/>
        <end position="23"/>
    </location>
</feature>
<dbReference type="AlphaFoldDB" id="A0A517ZLY2"/>
<feature type="domain" description="DUF1553" evidence="4">
    <location>
        <begin position="507"/>
        <end position="764"/>
    </location>
</feature>
<feature type="region of interest" description="Disordered" evidence="1">
    <location>
        <begin position="405"/>
        <end position="430"/>
    </location>
</feature>
<dbReference type="KEGG" id="sdyn:Mal52_19420"/>
<accession>A0A517ZLY2</accession>
<dbReference type="SUPFAM" id="SSF46626">
    <property type="entry name" value="Cytochrome c"/>
    <property type="match status" value="1"/>
</dbReference>
<evidence type="ECO:0000259" key="4">
    <source>
        <dbReference type="Pfam" id="PF07587"/>
    </source>
</evidence>
<dbReference type="GO" id="GO:0009055">
    <property type="term" value="F:electron transfer activity"/>
    <property type="evidence" value="ECO:0007669"/>
    <property type="project" value="InterPro"/>
</dbReference>
<feature type="domain" description="DUF1549" evidence="3">
    <location>
        <begin position="156"/>
        <end position="361"/>
    </location>
</feature>
<evidence type="ECO:0000256" key="1">
    <source>
        <dbReference type="SAM" id="MobiDB-lite"/>
    </source>
</evidence>
<dbReference type="Proteomes" id="UP000319383">
    <property type="component" value="Chromosome"/>
</dbReference>
<proteinExistence type="predicted"/>
<dbReference type="Pfam" id="PF07635">
    <property type="entry name" value="PSCyt1"/>
    <property type="match status" value="1"/>
</dbReference>
<evidence type="ECO:0000313" key="7">
    <source>
        <dbReference type="Proteomes" id="UP000319383"/>
    </source>
</evidence>
<protein>
    <submittedName>
        <fullName evidence="6">Planctomycete cytochrome C</fullName>
    </submittedName>
</protein>
<keyword evidence="2" id="KW-0732">Signal</keyword>
<gene>
    <name evidence="6" type="ORF">Mal52_19420</name>
</gene>
<evidence type="ECO:0000256" key="2">
    <source>
        <dbReference type="SAM" id="SignalP"/>
    </source>
</evidence>
<dbReference type="InterPro" id="IPR011429">
    <property type="entry name" value="Cyt_c_Planctomycete-type"/>
</dbReference>
<dbReference type="PANTHER" id="PTHR35889">
    <property type="entry name" value="CYCLOINULO-OLIGOSACCHARIDE FRUCTANOTRANSFERASE-RELATED"/>
    <property type="match status" value="1"/>
</dbReference>
<dbReference type="InterPro" id="IPR036909">
    <property type="entry name" value="Cyt_c-like_dom_sf"/>
</dbReference>